<evidence type="ECO:0000256" key="7">
    <source>
        <dbReference type="ARBA" id="ARBA00023242"/>
    </source>
</evidence>
<dbReference type="PANTHER" id="PTHR31705:SF4">
    <property type="entry name" value="MEDIATOR OF RNA POLYMERASE II TRANSCRIPTION SUBUNIT 30"/>
    <property type="match status" value="1"/>
</dbReference>
<comment type="function">
    <text evidence="8">Component of the Mediator complex, a coactivator involved in the regulated transcription of nearly all RNA polymerase II-dependent genes. Mediator functions as a bridge to convey information from gene-specific regulatory proteins to the basal RNA polymerase II transcription machinery. Mediator is recruited to promoters by direct interactions with regulatory proteins and serves as a scaffold for the assembly of a functional preinitiation complex with RNA polymerase II and the general transcription factors.</text>
</comment>
<dbReference type="OMA" id="KNQEMKF"/>
<comment type="similarity">
    <text evidence="2">Belongs to the Mediator complex subunit 30 family.</text>
</comment>
<dbReference type="GO" id="GO:0045893">
    <property type="term" value="P:positive regulation of DNA-templated transcription"/>
    <property type="evidence" value="ECO:0007669"/>
    <property type="project" value="TreeGrafter"/>
</dbReference>
<dbReference type="InterPro" id="IPR021019">
    <property type="entry name" value="Mediator_Med30_met"/>
</dbReference>
<dbReference type="EMBL" id="KB203275">
    <property type="protein sequence ID" value="ESO85282.1"/>
    <property type="molecule type" value="Genomic_DNA"/>
</dbReference>
<dbReference type="RefSeq" id="XP_009063987.1">
    <property type="nucleotide sequence ID" value="XM_009065739.1"/>
</dbReference>
<gene>
    <name evidence="10" type="ORF">LOTGIDRAFT_86853</name>
</gene>
<dbReference type="GO" id="GO:0003712">
    <property type="term" value="F:transcription coregulator activity"/>
    <property type="evidence" value="ECO:0007669"/>
    <property type="project" value="TreeGrafter"/>
</dbReference>
<dbReference type="Proteomes" id="UP000030746">
    <property type="component" value="Unassembled WGS sequence"/>
</dbReference>
<evidence type="ECO:0000256" key="9">
    <source>
        <dbReference type="ARBA" id="ARBA00031981"/>
    </source>
</evidence>
<dbReference type="GO" id="GO:0016592">
    <property type="term" value="C:mediator complex"/>
    <property type="evidence" value="ECO:0007669"/>
    <property type="project" value="TreeGrafter"/>
</dbReference>
<keyword evidence="7" id="KW-0539">Nucleus</keyword>
<dbReference type="STRING" id="225164.V3ZLU4"/>
<evidence type="ECO:0000256" key="8">
    <source>
        <dbReference type="ARBA" id="ARBA00025687"/>
    </source>
</evidence>
<evidence type="ECO:0000256" key="2">
    <source>
        <dbReference type="ARBA" id="ARBA00010606"/>
    </source>
</evidence>
<reference evidence="10 11" key="1">
    <citation type="journal article" date="2013" name="Nature">
        <title>Insights into bilaterian evolution from three spiralian genomes.</title>
        <authorList>
            <person name="Simakov O."/>
            <person name="Marletaz F."/>
            <person name="Cho S.J."/>
            <person name="Edsinger-Gonzales E."/>
            <person name="Havlak P."/>
            <person name="Hellsten U."/>
            <person name="Kuo D.H."/>
            <person name="Larsson T."/>
            <person name="Lv J."/>
            <person name="Arendt D."/>
            <person name="Savage R."/>
            <person name="Osoegawa K."/>
            <person name="de Jong P."/>
            <person name="Grimwood J."/>
            <person name="Chapman J.A."/>
            <person name="Shapiro H."/>
            <person name="Aerts A."/>
            <person name="Otillar R.P."/>
            <person name="Terry A.Y."/>
            <person name="Boore J.L."/>
            <person name="Grigoriev I.V."/>
            <person name="Lindberg D.R."/>
            <person name="Seaver E.C."/>
            <person name="Weisblat D.A."/>
            <person name="Putnam N.H."/>
            <person name="Rokhsar D.S."/>
        </authorList>
    </citation>
    <scope>NUCLEOTIDE SEQUENCE [LARGE SCALE GENOMIC DNA]</scope>
</reference>
<protein>
    <recommendedName>
        <fullName evidence="3">Mediator of RNA polymerase II transcription subunit 30</fullName>
    </recommendedName>
    <alternativeName>
        <fullName evidence="9">Mediator complex subunit 30</fullName>
    </alternativeName>
</protein>
<keyword evidence="11" id="KW-1185">Reference proteome</keyword>
<evidence type="ECO:0000256" key="3">
    <source>
        <dbReference type="ARBA" id="ARBA00019664"/>
    </source>
</evidence>
<evidence type="ECO:0000313" key="11">
    <source>
        <dbReference type="Proteomes" id="UP000030746"/>
    </source>
</evidence>
<sequence length="169" mass="19928">PPAGPQQPMVSPNKIVNAATFCRFGQEYIHEIITKATEIFGSRGSFWKCSKFLFQLTNYQDRKTKLEEELKTLCVTFKKLRAIYDKVRETFGGEVETLPVSEVYPYVLEEHRELVETFAHRPRLEPTTTVNMVFFFIFQQVRVKNQQLKEIIDQIRSINWEINTMITMR</sequence>
<dbReference type="CTD" id="20252708"/>
<dbReference type="PANTHER" id="PTHR31705">
    <property type="entry name" value="MEDIATOR OF RNA POLYMERASE II TRANSCRIPTION SUBUNIT 30"/>
    <property type="match status" value="1"/>
</dbReference>
<dbReference type="OrthoDB" id="10067025at2759"/>
<dbReference type="HOGENOM" id="CLU_074190_1_0_1"/>
<dbReference type="GeneID" id="20252708"/>
<evidence type="ECO:0000256" key="1">
    <source>
        <dbReference type="ARBA" id="ARBA00004123"/>
    </source>
</evidence>
<evidence type="ECO:0000256" key="4">
    <source>
        <dbReference type="ARBA" id="ARBA00023015"/>
    </source>
</evidence>
<feature type="non-terminal residue" evidence="10">
    <location>
        <position position="169"/>
    </location>
</feature>
<evidence type="ECO:0000256" key="5">
    <source>
        <dbReference type="ARBA" id="ARBA00023159"/>
    </source>
</evidence>
<keyword evidence="4" id="KW-0805">Transcription regulation</keyword>
<evidence type="ECO:0000313" key="10">
    <source>
        <dbReference type="EMBL" id="ESO85282.1"/>
    </source>
</evidence>
<keyword evidence="6" id="KW-0804">Transcription</keyword>
<comment type="subcellular location">
    <subcellularLocation>
        <location evidence="1">Nucleus</location>
    </subcellularLocation>
</comment>
<keyword evidence="5" id="KW-0010">Activator</keyword>
<organism evidence="10 11">
    <name type="scientific">Lottia gigantea</name>
    <name type="common">Giant owl limpet</name>
    <dbReference type="NCBI Taxonomy" id="225164"/>
    <lineage>
        <taxon>Eukaryota</taxon>
        <taxon>Metazoa</taxon>
        <taxon>Spiralia</taxon>
        <taxon>Lophotrochozoa</taxon>
        <taxon>Mollusca</taxon>
        <taxon>Gastropoda</taxon>
        <taxon>Patellogastropoda</taxon>
        <taxon>Lottioidea</taxon>
        <taxon>Lottiidae</taxon>
        <taxon>Lottia</taxon>
    </lineage>
</organism>
<name>V3ZLU4_LOTGI</name>
<proteinExistence type="inferred from homology"/>
<dbReference type="AlphaFoldDB" id="V3ZLU4"/>
<dbReference type="KEGG" id="lgi:LOTGIDRAFT_86853"/>
<dbReference type="Pfam" id="PF11315">
    <property type="entry name" value="Med30"/>
    <property type="match status" value="1"/>
</dbReference>
<evidence type="ECO:0000256" key="6">
    <source>
        <dbReference type="ARBA" id="ARBA00023163"/>
    </source>
</evidence>
<accession>V3ZLU4</accession>
<feature type="non-terminal residue" evidence="10">
    <location>
        <position position="1"/>
    </location>
</feature>